<feature type="compositionally biased region" description="Low complexity" evidence="2">
    <location>
        <begin position="1262"/>
        <end position="1275"/>
    </location>
</feature>
<protein>
    <recommendedName>
        <fullName evidence="3">DUF8206 domain-containing protein</fullName>
    </recommendedName>
</protein>
<dbReference type="EMBL" id="BFEA01000031">
    <property type="protein sequence ID" value="GBG62737.1"/>
    <property type="molecule type" value="Genomic_DNA"/>
</dbReference>
<dbReference type="InterPro" id="IPR027417">
    <property type="entry name" value="P-loop_NTPase"/>
</dbReference>
<dbReference type="PANTHER" id="PTHR32046:SF11">
    <property type="entry name" value="IMMUNE-ASSOCIATED NUCLEOTIDE-BINDING PROTEIN 10-LIKE"/>
    <property type="match status" value="1"/>
</dbReference>
<comment type="caution">
    <text evidence="4">The sequence shown here is derived from an EMBL/GenBank/DDBJ whole genome shotgun (WGS) entry which is preliminary data.</text>
</comment>
<evidence type="ECO:0000313" key="5">
    <source>
        <dbReference type="Proteomes" id="UP000265515"/>
    </source>
</evidence>
<reference evidence="4 5" key="1">
    <citation type="journal article" date="2018" name="Cell">
        <title>The Chara Genome: Secondary Complexity and Implications for Plant Terrestrialization.</title>
        <authorList>
            <person name="Nishiyama T."/>
            <person name="Sakayama H."/>
            <person name="Vries J.D."/>
            <person name="Buschmann H."/>
            <person name="Saint-Marcoux D."/>
            <person name="Ullrich K.K."/>
            <person name="Haas F.B."/>
            <person name="Vanderstraeten L."/>
            <person name="Becker D."/>
            <person name="Lang D."/>
            <person name="Vosolsobe S."/>
            <person name="Rombauts S."/>
            <person name="Wilhelmsson P.K.I."/>
            <person name="Janitza P."/>
            <person name="Kern R."/>
            <person name="Heyl A."/>
            <person name="Rumpler F."/>
            <person name="Villalobos L.I.A.C."/>
            <person name="Clay J.M."/>
            <person name="Skokan R."/>
            <person name="Toyoda A."/>
            <person name="Suzuki Y."/>
            <person name="Kagoshima H."/>
            <person name="Schijlen E."/>
            <person name="Tajeshwar N."/>
            <person name="Catarino B."/>
            <person name="Hetherington A.J."/>
            <person name="Saltykova A."/>
            <person name="Bonnot C."/>
            <person name="Breuninger H."/>
            <person name="Symeonidi A."/>
            <person name="Radhakrishnan G.V."/>
            <person name="Van Nieuwerburgh F."/>
            <person name="Deforce D."/>
            <person name="Chang C."/>
            <person name="Karol K.G."/>
            <person name="Hedrich R."/>
            <person name="Ulvskov P."/>
            <person name="Glockner G."/>
            <person name="Delwiche C.F."/>
            <person name="Petrasek J."/>
            <person name="Van de Peer Y."/>
            <person name="Friml J."/>
            <person name="Beilby M."/>
            <person name="Dolan L."/>
            <person name="Kohara Y."/>
            <person name="Sugano S."/>
            <person name="Fujiyama A."/>
            <person name="Delaux P.-M."/>
            <person name="Quint M."/>
            <person name="TheiBen G."/>
            <person name="Hagemann M."/>
            <person name="Harholt J."/>
            <person name="Dunand C."/>
            <person name="Zachgo S."/>
            <person name="Langdale J."/>
            <person name="Maumus F."/>
            <person name="Straeten D.V.D."/>
            <person name="Gould S.B."/>
            <person name="Rensing S.A."/>
        </authorList>
    </citation>
    <scope>NUCLEOTIDE SEQUENCE [LARGE SCALE GENOMIC DNA]</scope>
    <source>
        <strain evidence="4 5">S276</strain>
    </source>
</reference>
<sequence length="1402" mass="156711">MEHTFNDDSLNSRFAKLGVNPELKLSVLGGLLQNDESPLEKFLLTHDDHGCRGLKATLLCQVVTSECYLVSGTPEVWDVTREWEGATHFVSGLAYGATVVATITSKNQATNADSAQRLRSRLDALLRFLESSLSIPDERELCNGDGLMRLPNRNSLDGRLEADCPRQMDKCAVDDGGSMGDACATGDGSQLLECPELNDSSDIPRVEISAGESDVPGGRRQPERHPDDAAHMGGCSVKQGLTSLESTSEEAFAMPDLGESICRVEQLFQDIHDVEEELRFFYEEVNRATRDHGHGVVFRTEGRIVDGCKGKLEKICERATQAVGHAAVEIRSGRMDCSALNHIVEELREHFCLPKFKDCLMKHRVILEEKVRFFRELHSFGIYYVSAADERVASMKIVSEHARDSLHILVRNTIVEREGLFRSNLELLKRLVVQRRREEGEATDTEDSVSGTDRVSRASAEGEGGRGGGEGEGAIVLVGGRGTDRRRCFHFYVIEITGAAGQESTEAPVSNTNGCRAENGNEGTESCDDPHLPPLSLDTAIRFYEKGKLIHDDVWMHMERTSALCLVRSNEMELLEPRIATTSSLGAPNRTARLRCRCPGSVNGLCSPIERVWHCERCTAEVEYGYDGFAYCECGRCPVGSLRYLCRDKVHKDDTYVRFRTSAKLQDELDKLKRSEEINILLLGETGVGKSTFINAFVNYLTHEKMDDAREDLIALIPSKFTICKDGDFEECMVSIGDEGDANETSGSGKSSTQSCKAYVFHYGDRVVRLIDTPGIGDTRGIEQDKNFENILRFLGHHPEVHGICILLKPNNARLTVMFRFCIMELLSHLHKSAKDNIAFVFTNARSTFYRPGDTMPPLREMLQKIRDSPPNVDIEISKKTIYSLDNEAFRFMAAMKQGVEFGEKQKADFAESWKVSVDECRRLMKFVFNRKAHRVQDTVSRNLQVLAEKVKDVNFSAKHISDLKKQLYVPAIDLEYVALDQPHTVCTSSSCRDIVTTGSVAKYDYRTRCHKPCYLTNVEINIVNNPDLQNCAAMHPNRLHCNQCGCPWSAHMHVMTESKHIQVNLRDNNIDQQIKTKEQAVEAMKKNIKDLENRASELKKEQQIIARMSARFTQFLKSNAIAAYNDSLLEYLGHLIEEEKNLRSEGMNNAEVLNGLIRLKETYETEIRILSEAETTIDPALDPSSGIRLGLPASASPSSCSSVSAEDINAMVHELFALQINGCMIRQTMEEYDKALKAVHFAYSETVVRPARTWSDRGKSASRAAGSSSSRGCSHPPCQCHSRSGFEGTHQGCKQQYMVQMGSVSLCSYNTVNANGCNHCHDQPIHHNHQAHYHSHTMDNVWNGHSSCGTHHGNDFSWGQENAYYDDRLGENSYACRCGARTTTQRPPVAVNQGLRIPSLF</sequence>
<dbReference type="Proteomes" id="UP000265515">
    <property type="component" value="Unassembled WGS sequence"/>
</dbReference>
<evidence type="ECO:0000259" key="3">
    <source>
        <dbReference type="Pfam" id="PF26633"/>
    </source>
</evidence>
<dbReference type="Gramene" id="GBG62737">
    <property type="protein sequence ID" value="GBG62737"/>
    <property type="gene ID" value="CBR_g31754"/>
</dbReference>
<evidence type="ECO:0000256" key="1">
    <source>
        <dbReference type="SAM" id="Coils"/>
    </source>
</evidence>
<dbReference type="CDD" id="cd00882">
    <property type="entry name" value="Ras_like_GTPase"/>
    <property type="match status" value="1"/>
</dbReference>
<evidence type="ECO:0000313" key="4">
    <source>
        <dbReference type="EMBL" id="GBG62737.1"/>
    </source>
</evidence>
<dbReference type="PROSITE" id="PS00675">
    <property type="entry name" value="SIGMA54_INTERACT_1"/>
    <property type="match status" value="1"/>
</dbReference>
<organism evidence="4 5">
    <name type="scientific">Chara braunii</name>
    <name type="common">Braun's stonewort</name>
    <dbReference type="NCBI Taxonomy" id="69332"/>
    <lineage>
        <taxon>Eukaryota</taxon>
        <taxon>Viridiplantae</taxon>
        <taxon>Streptophyta</taxon>
        <taxon>Charophyceae</taxon>
        <taxon>Charales</taxon>
        <taxon>Characeae</taxon>
        <taxon>Chara</taxon>
    </lineage>
</organism>
<dbReference type="Gene3D" id="3.40.50.300">
    <property type="entry name" value="P-loop containing nucleotide triphosphate hydrolases"/>
    <property type="match status" value="1"/>
</dbReference>
<name>A0A388JY82_CHABU</name>
<dbReference type="InterPro" id="IPR058519">
    <property type="entry name" value="DUF8206"/>
</dbReference>
<dbReference type="InterPro" id="IPR025662">
    <property type="entry name" value="Sigma_54_int_dom_ATP-bd_1"/>
</dbReference>
<evidence type="ECO:0000256" key="2">
    <source>
        <dbReference type="SAM" id="MobiDB-lite"/>
    </source>
</evidence>
<dbReference type="Pfam" id="PF26633">
    <property type="entry name" value="DUF8206"/>
    <property type="match status" value="1"/>
</dbReference>
<accession>A0A388JY82</accession>
<feature type="coiled-coil region" evidence="1">
    <location>
        <begin position="264"/>
        <end position="291"/>
    </location>
</feature>
<dbReference type="PANTHER" id="PTHR32046">
    <property type="entry name" value="G DOMAIN-CONTAINING PROTEIN"/>
    <property type="match status" value="1"/>
</dbReference>
<keyword evidence="5" id="KW-1185">Reference proteome</keyword>
<feature type="domain" description="DUF8206" evidence="3">
    <location>
        <begin position="980"/>
        <end position="1057"/>
    </location>
</feature>
<feature type="region of interest" description="Disordered" evidence="2">
    <location>
        <begin position="436"/>
        <end position="472"/>
    </location>
</feature>
<dbReference type="STRING" id="69332.A0A388JY82"/>
<dbReference type="OrthoDB" id="8954335at2759"/>
<dbReference type="SUPFAM" id="SSF52540">
    <property type="entry name" value="P-loop containing nucleoside triphosphate hydrolases"/>
    <property type="match status" value="1"/>
</dbReference>
<feature type="compositionally biased region" description="Basic and acidic residues" evidence="2">
    <location>
        <begin position="220"/>
        <end position="230"/>
    </location>
</feature>
<proteinExistence type="predicted"/>
<keyword evidence="1" id="KW-0175">Coiled coil</keyword>
<feature type="coiled-coil region" evidence="1">
    <location>
        <begin position="1075"/>
        <end position="1109"/>
    </location>
</feature>
<gene>
    <name evidence="4" type="ORF">CBR_g31754</name>
</gene>
<feature type="region of interest" description="Disordered" evidence="2">
    <location>
        <begin position="209"/>
        <end position="233"/>
    </location>
</feature>
<feature type="region of interest" description="Disordered" evidence="2">
    <location>
        <begin position="1254"/>
        <end position="1279"/>
    </location>
</feature>